<evidence type="ECO:0000256" key="1">
    <source>
        <dbReference type="ARBA" id="ARBA00001947"/>
    </source>
</evidence>
<dbReference type="OrthoDB" id="9787435at2"/>
<keyword evidence="5" id="KW-0560">Oxidoreductase</keyword>
<dbReference type="GO" id="GO:0016491">
    <property type="term" value="F:oxidoreductase activity"/>
    <property type="evidence" value="ECO:0007669"/>
    <property type="project" value="UniProtKB-KW"/>
</dbReference>
<dbReference type="Proteomes" id="UP000218022">
    <property type="component" value="Unassembled WGS sequence"/>
</dbReference>
<dbReference type="Gene3D" id="3.90.180.10">
    <property type="entry name" value="Medium-chain alcohol dehydrogenases, catalytic domain"/>
    <property type="match status" value="1"/>
</dbReference>
<dbReference type="RefSeq" id="WP_096725880.1">
    <property type="nucleotide sequence ID" value="NZ_MTZV01000006.1"/>
</dbReference>
<evidence type="ECO:0000256" key="2">
    <source>
        <dbReference type="ARBA" id="ARBA00008072"/>
    </source>
</evidence>
<evidence type="ECO:0000259" key="6">
    <source>
        <dbReference type="SMART" id="SM00829"/>
    </source>
</evidence>
<proteinExistence type="inferred from homology"/>
<protein>
    <submittedName>
        <fullName evidence="7">Alcohol dehydrogenase</fullName>
    </submittedName>
</protein>
<evidence type="ECO:0000313" key="7">
    <source>
        <dbReference type="EMBL" id="PCE24007.1"/>
    </source>
</evidence>
<evidence type="ECO:0000256" key="4">
    <source>
        <dbReference type="ARBA" id="ARBA00022833"/>
    </source>
</evidence>
<dbReference type="InterPro" id="IPR020843">
    <property type="entry name" value="ER"/>
</dbReference>
<gene>
    <name evidence="7" type="ORF">BWP39_30450</name>
</gene>
<organism evidence="7 8">
    <name type="scientific">Paraburkholderia acidicola</name>
    <dbReference type="NCBI Taxonomy" id="1912599"/>
    <lineage>
        <taxon>Bacteria</taxon>
        <taxon>Pseudomonadati</taxon>
        <taxon>Pseudomonadota</taxon>
        <taxon>Betaproteobacteria</taxon>
        <taxon>Burkholderiales</taxon>
        <taxon>Burkholderiaceae</taxon>
        <taxon>Paraburkholderia</taxon>
    </lineage>
</organism>
<dbReference type="PANTHER" id="PTHR43350">
    <property type="entry name" value="NAD-DEPENDENT ALCOHOL DEHYDROGENASE"/>
    <property type="match status" value="1"/>
</dbReference>
<reference evidence="7 8" key="1">
    <citation type="submission" date="2017-01" db="EMBL/GenBank/DDBJ databases">
        <title>Whole-Genome Shotgun Sequencing of Two beta-Proteobacterial Species in Search of the Bulgecin Biosynthetic Cluster.</title>
        <authorList>
            <person name="Horsman M.E."/>
            <person name="Marous D.R."/>
            <person name="Li R."/>
            <person name="Oliver R.A."/>
            <person name="Byun B."/>
            <person name="Emrich S.J."/>
            <person name="Boggess B."/>
            <person name="Townsend C.A."/>
            <person name="Mobashery S."/>
        </authorList>
    </citation>
    <scope>NUCLEOTIDE SEQUENCE [LARGE SCALE GENOMIC DNA]</scope>
    <source>
        <strain evidence="7 8">ATCC 31363</strain>
    </source>
</reference>
<dbReference type="InterPro" id="IPR013154">
    <property type="entry name" value="ADH-like_N"/>
</dbReference>
<accession>A0A2A4ETI9</accession>
<keyword evidence="3" id="KW-0479">Metal-binding</keyword>
<name>A0A2A4ETI9_9BURK</name>
<dbReference type="AlphaFoldDB" id="A0A2A4ETI9"/>
<dbReference type="PANTHER" id="PTHR43350:SF17">
    <property type="entry name" value="NAD-DEPENDENT ALCOHOL DEHYDROGENASE"/>
    <property type="match status" value="1"/>
</dbReference>
<dbReference type="Pfam" id="PF00107">
    <property type="entry name" value="ADH_zinc_N"/>
    <property type="match status" value="1"/>
</dbReference>
<keyword evidence="4" id="KW-0862">Zinc</keyword>
<comment type="caution">
    <text evidence="7">The sequence shown here is derived from an EMBL/GenBank/DDBJ whole genome shotgun (WGS) entry which is preliminary data.</text>
</comment>
<dbReference type="SUPFAM" id="SSF50129">
    <property type="entry name" value="GroES-like"/>
    <property type="match status" value="1"/>
</dbReference>
<evidence type="ECO:0000256" key="3">
    <source>
        <dbReference type="ARBA" id="ARBA00022723"/>
    </source>
</evidence>
<comment type="cofactor">
    <cofactor evidence="1">
        <name>Zn(2+)</name>
        <dbReference type="ChEBI" id="CHEBI:29105"/>
    </cofactor>
</comment>
<dbReference type="InterPro" id="IPR036291">
    <property type="entry name" value="NAD(P)-bd_dom_sf"/>
</dbReference>
<evidence type="ECO:0000313" key="8">
    <source>
        <dbReference type="Proteomes" id="UP000218022"/>
    </source>
</evidence>
<sequence>MKAWQLERLGGSLSLVDLPTPEPRTGGVVVRIDASSLMSYMKDYVNGKLPIYHVPPRPFIPGGNGVGYVHAVGPGVWHLKPGQRVVLSSHFVAQENVQDPAEILIGVTANGPDAHRMQADWPDGTLAEYASFPASAVTPVDDLPQWNAVQLAMTMRCIVPFGGLLRGRLMAGETLVISGATGAYGTAAVMVALAMGAARVVAVGRNTAALQTLAELAPGRVKTVAATGDSATDTDAIRAACGGRAHLAFDMVGNAGDPTLTLCALRSLMKGGRLVLMGSMTVPLPVPYTELMLNGWEILGQFMYPRDAYRRLLDLLRSGLLDMNLLRSRVYPLSALPEAMEAAAHASNVECIVIDHHEE</sequence>
<feature type="domain" description="Enoyl reductase (ER)" evidence="6">
    <location>
        <begin position="10"/>
        <end position="354"/>
    </location>
</feature>
<dbReference type="SMART" id="SM00829">
    <property type="entry name" value="PKS_ER"/>
    <property type="match status" value="1"/>
</dbReference>
<comment type="similarity">
    <text evidence="2">Belongs to the zinc-containing alcohol dehydrogenase family.</text>
</comment>
<evidence type="ECO:0000256" key="5">
    <source>
        <dbReference type="ARBA" id="ARBA00023002"/>
    </source>
</evidence>
<dbReference type="GO" id="GO:0046872">
    <property type="term" value="F:metal ion binding"/>
    <property type="evidence" value="ECO:0007669"/>
    <property type="project" value="UniProtKB-KW"/>
</dbReference>
<dbReference type="InterPro" id="IPR011032">
    <property type="entry name" value="GroES-like_sf"/>
</dbReference>
<dbReference type="Pfam" id="PF08240">
    <property type="entry name" value="ADH_N"/>
    <property type="match status" value="1"/>
</dbReference>
<dbReference type="Gene3D" id="3.40.50.720">
    <property type="entry name" value="NAD(P)-binding Rossmann-like Domain"/>
    <property type="match status" value="1"/>
</dbReference>
<dbReference type="InterPro" id="IPR013149">
    <property type="entry name" value="ADH-like_C"/>
</dbReference>
<dbReference type="SUPFAM" id="SSF51735">
    <property type="entry name" value="NAD(P)-binding Rossmann-fold domains"/>
    <property type="match status" value="1"/>
</dbReference>
<dbReference type="EMBL" id="MTZV01000006">
    <property type="protein sequence ID" value="PCE24007.1"/>
    <property type="molecule type" value="Genomic_DNA"/>
</dbReference>